<feature type="region of interest" description="Disordered" evidence="1">
    <location>
        <begin position="120"/>
        <end position="153"/>
    </location>
</feature>
<dbReference type="AlphaFoldDB" id="A0A8J2T1A9"/>
<feature type="non-terminal residue" evidence="2">
    <location>
        <position position="299"/>
    </location>
</feature>
<keyword evidence="3" id="KW-1185">Reference proteome</keyword>
<reference evidence="2" key="1">
    <citation type="submission" date="2021-11" db="EMBL/GenBank/DDBJ databases">
        <authorList>
            <consortium name="Genoscope - CEA"/>
            <person name="William W."/>
        </authorList>
    </citation>
    <scope>NUCLEOTIDE SEQUENCE</scope>
</reference>
<protein>
    <recommendedName>
        <fullName evidence="4">Radical SAM core domain-containing protein</fullName>
    </recommendedName>
</protein>
<feature type="compositionally biased region" description="Low complexity" evidence="1">
    <location>
        <begin position="123"/>
        <end position="134"/>
    </location>
</feature>
<accession>A0A8J2T1A9</accession>
<organism evidence="2 3">
    <name type="scientific">Pelagomonas calceolata</name>
    <dbReference type="NCBI Taxonomy" id="35677"/>
    <lineage>
        <taxon>Eukaryota</taxon>
        <taxon>Sar</taxon>
        <taxon>Stramenopiles</taxon>
        <taxon>Ochrophyta</taxon>
        <taxon>Pelagophyceae</taxon>
        <taxon>Pelagomonadales</taxon>
        <taxon>Pelagomonadaceae</taxon>
        <taxon>Pelagomonas</taxon>
    </lineage>
</organism>
<comment type="caution">
    <text evidence="2">The sequence shown here is derived from an EMBL/GenBank/DDBJ whole genome shotgun (WGS) entry which is preliminary data.</text>
</comment>
<evidence type="ECO:0000256" key="1">
    <source>
        <dbReference type="SAM" id="MobiDB-lite"/>
    </source>
</evidence>
<dbReference type="EMBL" id="CAKKNE010000006">
    <property type="protein sequence ID" value="CAH0378585.1"/>
    <property type="molecule type" value="Genomic_DNA"/>
</dbReference>
<evidence type="ECO:0000313" key="2">
    <source>
        <dbReference type="EMBL" id="CAH0378585.1"/>
    </source>
</evidence>
<dbReference type="Proteomes" id="UP000789595">
    <property type="component" value="Unassembled WGS sequence"/>
</dbReference>
<proteinExistence type="predicted"/>
<name>A0A8J2T1A9_9STRA</name>
<evidence type="ECO:0000313" key="3">
    <source>
        <dbReference type="Proteomes" id="UP000789595"/>
    </source>
</evidence>
<evidence type="ECO:0008006" key="4">
    <source>
        <dbReference type="Google" id="ProtNLM"/>
    </source>
</evidence>
<dbReference type="OrthoDB" id="10423175at2759"/>
<gene>
    <name evidence="2" type="ORF">PECAL_6P01750</name>
</gene>
<sequence>PAQVPNLCISRRNSCCRSMLRAVKTQTSAVSMLRAAARRAYWGTQAWQDQALAAKRNASSTQMVSLATLQSLYSFRPGIAYVLDALYLAPTARSPAQRTMRSCRGAAFATKDAGLAPLPASRAATTTPSGTRITRTARDSGFEPLPAGAKEPSGAELNDLVRDWVDKTGAQSVVIQGEGDPLAAQDVVCETLRLAQGSGAQFRLNTLGVGATDAIFDALGLVETVSVFLPAAEASKYDELLQPREPGAFEDACAFVRRASAVSNVEVTAVDRPDVDVAAVEALATSLGAAQFRTRSWLG</sequence>